<gene>
    <name evidence="5" type="ORF">C7C56_013985</name>
</gene>
<dbReference type="PROSITE" id="PS01124">
    <property type="entry name" value="HTH_ARAC_FAMILY_2"/>
    <property type="match status" value="1"/>
</dbReference>
<evidence type="ECO:0000313" key="5">
    <source>
        <dbReference type="EMBL" id="PWF47773.1"/>
    </source>
</evidence>
<dbReference type="AlphaFoldDB" id="A0A2U2HJX5"/>
<name>A0A2U2HJX5_9BURK</name>
<dbReference type="GO" id="GO:0003700">
    <property type="term" value="F:DNA-binding transcription factor activity"/>
    <property type="evidence" value="ECO:0007669"/>
    <property type="project" value="InterPro"/>
</dbReference>
<evidence type="ECO:0000256" key="1">
    <source>
        <dbReference type="ARBA" id="ARBA00023015"/>
    </source>
</evidence>
<dbReference type="SUPFAM" id="SSF46689">
    <property type="entry name" value="Homeodomain-like"/>
    <property type="match status" value="1"/>
</dbReference>
<dbReference type="InterPro" id="IPR050204">
    <property type="entry name" value="AraC_XylS_family_regulators"/>
</dbReference>
<dbReference type="InterPro" id="IPR046532">
    <property type="entry name" value="DUF6597"/>
</dbReference>
<dbReference type="PANTHER" id="PTHR46796">
    <property type="entry name" value="HTH-TYPE TRANSCRIPTIONAL ACTIVATOR RHAS-RELATED"/>
    <property type="match status" value="1"/>
</dbReference>
<dbReference type="InterPro" id="IPR009057">
    <property type="entry name" value="Homeodomain-like_sf"/>
</dbReference>
<comment type="caution">
    <text evidence="5">The sequence shown here is derived from an EMBL/GenBank/DDBJ whole genome shotgun (WGS) entry which is preliminary data.</text>
</comment>
<evidence type="ECO:0000259" key="4">
    <source>
        <dbReference type="PROSITE" id="PS01124"/>
    </source>
</evidence>
<organism evidence="5 6">
    <name type="scientific">Massilia glaciei</name>
    <dbReference type="NCBI Taxonomy" id="1524097"/>
    <lineage>
        <taxon>Bacteria</taxon>
        <taxon>Pseudomonadati</taxon>
        <taxon>Pseudomonadota</taxon>
        <taxon>Betaproteobacteria</taxon>
        <taxon>Burkholderiales</taxon>
        <taxon>Oxalobacteraceae</taxon>
        <taxon>Telluria group</taxon>
        <taxon>Massilia</taxon>
    </lineage>
</organism>
<evidence type="ECO:0000256" key="3">
    <source>
        <dbReference type="ARBA" id="ARBA00023163"/>
    </source>
</evidence>
<reference evidence="5 6" key="1">
    <citation type="submission" date="2018-04" db="EMBL/GenBank/DDBJ databases">
        <title>Massilia violaceinigra sp. nov., a novel purple-pigmented bacterium isolated from Tianshan glacier, Xinjiang, China.</title>
        <authorList>
            <person name="Wang H."/>
        </authorList>
    </citation>
    <scope>NUCLEOTIDE SEQUENCE [LARGE SCALE GENOMIC DNA]</scope>
    <source>
        <strain evidence="5 6">B448-2</strain>
    </source>
</reference>
<keyword evidence="2" id="KW-0238">DNA-binding</keyword>
<dbReference type="Pfam" id="PF12833">
    <property type="entry name" value="HTH_18"/>
    <property type="match status" value="1"/>
</dbReference>
<keyword evidence="3" id="KW-0804">Transcription</keyword>
<sequence length="310" mass="33602">MTAAVIRINGMALFPWCVIGLYKRAGKAATLLPSPQKILYKPDMNINAPKGLVDPAGASRRIRLATYPPSPSLAAFVDYFWVVEWDMRDRPPEVQRVLPYPNAHLVFDAGRSAIHGVVRGAFERQVEGAGKVLGVRFKPGGLRPFIDHPLSRIVDTTMPLDALLKCDAAEAESRVLSQNSDAGMIAVAGEMLVSAAPVPDPRALLAAQAVAAAAADNGPVSVGALCDAMELDERFLQRLFSNYVGVSPKWVIQRFRLQEAVWRLSHGGAVDLAALAGALGFFDQAHFTRNFTKLVGSSPLDYWKSQRAAK</sequence>
<dbReference type="Proteomes" id="UP000241421">
    <property type="component" value="Unassembled WGS sequence"/>
</dbReference>
<dbReference type="EMBL" id="PXWF02000229">
    <property type="protein sequence ID" value="PWF47773.1"/>
    <property type="molecule type" value="Genomic_DNA"/>
</dbReference>
<dbReference type="GO" id="GO:0043565">
    <property type="term" value="F:sequence-specific DNA binding"/>
    <property type="evidence" value="ECO:0007669"/>
    <property type="project" value="InterPro"/>
</dbReference>
<dbReference type="Gene3D" id="1.10.10.60">
    <property type="entry name" value="Homeodomain-like"/>
    <property type="match status" value="1"/>
</dbReference>
<keyword evidence="6" id="KW-1185">Reference proteome</keyword>
<dbReference type="InterPro" id="IPR018060">
    <property type="entry name" value="HTH_AraC"/>
</dbReference>
<dbReference type="OrthoDB" id="9809338at2"/>
<accession>A0A2U2HJX5</accession>
<evidence type="ECO:0000313" key="6">
    <source>
        <dbReference type="Proteomes" id="UP000241421"/>
    </source>
</evidence>
<dbReference type="Pfam" id="PF20240">
    <property type="entry name" value="DUF6597"/>
    <property type="match status" value="1"/>
</dbReference>
<feature type="domain" description="HTH araC/xylS-type" evidence="4">
    <location>
        <begin position="204"/>
        <end position="305"/>
    </location>
</feature>
<proteinExistence type="predicted"/>
<keyword evidence="1" id="KW-0805">Transcription regulation</keyword>
<protein>
    <submittedName>
        <fullName evidence="5">AraC family transcriptional regulator</fullName>
    </submittedName>
</protein>
<evidence type="ECO:0000256" key="2">
    <source>
        <dbReference type="ARBA" id="ARBA00023125"/>
    </source>
</evidence>
<dbReference type="SMART" id="SM00342">
    <property type="entry name" value="HTH_ARAC"/>
    <property type="match status" value="1"/>
</dbReference>